<keyword evidence="3" id="KW-0813">Transport</keyword>
<dbReference type="InterPro" id="IPR015856">
    <property type="entry name" value="ABC_transpr_CbiO/EcfA_su"/>
</dbReference>
<dbReference type="InterPro" id="IPR050095">
    <property type="entry name" value="ECF_ABC_transporter_ATP-bd"/>
</dbReference>
<dbReference type="AlphaFoldDB" id="G5JHE5"/>
<keyword evidence="4" id="KW-1003">Cell membrane</keyword>
<evidence type="ECO:0000256" key="7">
    <source>
        <dbReference type="ARBA" id="ARBA00022967"/>
    </source>
</evidence>
<dbReference type="SMART" id="SM00382">
    <property type="entry name" value="AAA"/>
    <property type="match status" value="2"/>
</dbReference>
<evidence type="ECO:0000256" key="1">
    <source>
        <dbReference type="ARBA" id="ARBA00004202"/>
    </source>
</evidence>
<evidence type="ECO:0000256" key="3">
    <source>
        <dbReference type="ARBA" id="ARBA00022448"/>
    </source>
</evidence>
<dbReference type="EMBL" id="AEUN01000307">
    <property type="protein sequence ID" value="EHJ08493.1"/>
    <property type="molecule type" value="Genomic_DNA"/>
</dbReference>
<keyword evidence="5" id="KW-0547">Nucleotide-binding</keyword>
<keyword evidence="7" id="KW-1278">Translocase</keyword>
<dbReference type="PROSITE" id="PS00211">
    <property type="entry name" value="ABC_TRANSPORTER_1"/>
    <property type="match status" value="1"/>
</dbReference>
<feature type="domain" description="ABC transporter" evidence="9">
    <location>
        <begin position="2"/>
        <end position="229"/>
    </location>
</feature>
<reference evidence="10 11" key="1">
    <citation type="journal article" date="2012" name="BMC Genomics">
        <title>Comparative genomic analysis of the genus Staphylococcus including Staphylococcus aureus and its newly described sister species Staphylococcus simiae.</title>
        <authorList>
            <person name="Suzuki H."/>
            <person name="Lefebure T."/>
            <person name="Pavinski Bitar P."/>
            <person name="Stanhope M.J."/>
        </authorList>
    </citation>
    <scope>NUCLEOTIDE SEQUENCE [LARGE SCALE GENOMIC DNA]</scope>
    <source>
        <strain evidence="10 11">CCM 7213</strain>
    </source>
</reference>
<evidence type="ECO:0000256" key="6">
    <source>
        <dbReference type="ARBA" id="ARBA00022840"/>
    </source>
</evidence>
<feature type="domain" description="ABC transporter" evidence="9">
    <location>
        <begin position="250"/>
        <end position="467"/>
    </location>
</feature>
<evidence type="ECO:0000259" key="9">
    <source>
        <dbReference type="PROSITE" id="PS50893"/>
    </source>
</evidence>
<dbReference type="GO" id="GO:0042626">
    <property type="term" value="F:ATPase-coupled transmembrane transporter activity"/>
    <property type="evidence" value="ECO:0007669"/>
    <property type="project" value="TreeGrafter"/>
</dbReference>
<dbReference type="SUPFAM" id="SSF52540">
    <property type="entry name" value="P-loop containing nucleoside triphosphate hydrolases"/>
    <property type="match status" value="2"/>
</dbReference>
<dbReference type="PANTHER" id="PTHR43553">
    <property type="entry name" value="HEAVY METAL TRANSPORTER"/>
    <property type="match status" value="1"/>
</dbReference>
<evidence type="ECO:0000256" key="8">
    <source>
        <dbReference type="ARBA" id="ARBA00023136"/>
    </source>
</evidence>
<dbReference type="GO" id="GO:0043190">
    <property type="term" value="C:ATP-binding cassette (ABC) transporter complex"/>
    <property type="evidence" value="ECO:0007669"/>
    <property type="project" value="TreeGrafter"/>
</dbReference>
<protein>
    <submittedName>
        <fullName evidence="10">ABC transporter ATP-binding protein</fullName>
    </submittedName>
</protein>
<comment type="similarity">
    <text evidence="2">Belongs to the ABC transporter superfamily.</text>
</comment>
<dbReference type="InterPro" id="IPR017871">
    <property type="entry name" value="ABC_transporter-like_CS"/>
</dbReference>
<name>G5JHE5_9STAP</name>
<dbReference type="OrthoDB" id="501320at2"/>
<evidence type="ECO:0000256" key="4">
    <source>
        <dbReference type="ARBA" id="ARBA00022475"/>
    </source>
</evidence>
<dbReference type="PROSITE" id="PS50893">
    <property type="entry name" value="ABC_TRANSPORTER_2"/>
    <property type="match status" value="2"/>
</dbReference>
<gene>
    <name evidence="10" type="ORF">SS7213T_04370</name>
</gene>
<evidence type="ECO:0000256" key="2">
    <source>
        <dbReference type="ARBA" id="ARBA00005417"/>
    </source>
</evidence>
<comment type="subcellular location">
    <subcellularLocation>
        <location evidence="1">Cell membrane</location>
        <topology evidence="1">Peripheral membrane protein</topology>
    </subcellularLocation>
</comment>
<dbReference type="Proteomes" id="UP000005413">
    <property type="component" value="Unassembled WGS sequence"/>
</dbReference>
<dbReference type="Gene3D" id="3.40.50.300">
    <property type="entry name" value="P-loop containing nucleotide triphosphate hydrolases"/>
    <property type="match status" value="2"/>
</dbReference>
<dbReference type="PATRIC" id="fig|911238.3.peg.725"/>
<keyword evidence="8" id="KW-0472">Membrane</keyword>
<sequence length="467" mass="53423">MLKVSNLRLKYPNGQKKIFDDLNLTIKDKEKLLLLGPSGSGKSTLLNVLSGIVPNLVELPLKYDELHITSSNGIIFQDPDNQFCMPKVYEELAFVLENKQVPRYEMTEQIERALSMVNLDVTPHTYIKDLSGGMKQKLAIAETILQQAETLFLDEPTAMLDDQATQELWQKLIDLWQDQTVIIVEHKVDYIWDVVDRALLMDYDGSIIADDQPHNILQHYEHLLSQFGVWHPNAWNDAPTNILKTPTHKTKLFNFSDGQVIRGKKALFQVEQLPIYTHEWIAITGQNGSGKTSLLESIMHLIKYKGKMTFKNHTLQSIKDAAQHMFLVYQNPELQFITNSVYEEINIQHNHLNAEESNDKTTQLLQLLKLESVANQHPFELSMGQKRRLSVATALSSNADIIFLDEPTFGLDSHNTFQLIKLFQQRVNKGQTIVMVTHDQNIIARYSTRQLTIDNGHLIDSEGECHV</sequence>
<dbReference type="InterPro" id="IPR027417">
    <property type="entry name" value="P-loop_NTPase"/>
</dbReference>
<keyword evidence="11" id="KW-1185">Reference proteome</keyword>
<dbReference type="GO" id="GO:0016887">
    <property type="term" value="F:ATP hydrolysis activity"/>
    <property type="evidence" value="ECO:0007669"/>
    <property type="project" value="InterPro"/>
</dbReference>
<proteinExistence type="inferred from homology"/>
<evidence type="ECO:0000256" key="5">
    <source>
        <dbReference type="ARBA" id="ARBA00022741"/>
    </source>
</evidence>
<comment type="caution">
    <text evidence="10">The sequence shown here is derived from an EMBL/GenBank/DDBJ whole genome shotgun (WGS) entry which is preliminary data.</text>
</comment>
<dbReference type="InterPro" id="IPR003439">
    <property type="entry name" value="ABC_transporter-like_ATP-bd"/>
</dbReference>
<dbReference type="Pfam" id="PF00005">
    <property type="entry name" value="ABC_tran"/>
    <property type="match status" value="2"/>
</dbReference>
<dbReference type="CDD" id="cd03225">
    <property type="entry name" value="ABC_cobalt_CbiO_domain1"/>
    <property type="match status" value="2"/>
</dbReference>
<dbReference type="InterPro" id="IPR003593">
    <property type="entry name" value="AAA+_ATPase"/>
</dbReference>
<evidence type="ECO:0000313" key="11">
    <source>
        <dbReference type="Proteomes" id="UP000005413"/>
    </source>
</evidence>
<keyword evidence="6 10" id="KW-0067">ATP-binding</keyword>
<evidence type="ECO:0000313" key="10">
    <source>
        <dbReference type="EMBL" id="EHJ08493.1"/>
    </source>
</evidence>
<accession>G5JHE5</accession>
<dbReference type="RefSeq" id="WP_002462696.1">
    <property type="nucleotide sequence ID" value="NZ_AEUN01000307.1"/>
</dbReference>
<dbReference type="GO" id="GO:0005524">
    <property type="term" value="F:ATP binding"/>
    <property type="evidence" value="ECO:0007669"/>
    <property type="project" value="UniProtKB-KW"/>
</dbReference>
<organism evidence="10 11">
    <name type="scientific">Staphylococcus simiae CCM 7213 = CCUG 51256</name>
    <dbReference type="NCBI Taxonomy" id="911238"/>
    <lineage>
        <taxon>Bacteria</taxon>
        <taxon>Bacillati</taxon>
        <taxon>Bacillota</taxon>
        <taxon>Bacilli</taxon>
        <taxon>Bacillales</taxon>
        <taxon>Staphylococcaceae</taxon>
        <taxon>Staphylococcus</taxon>
    </lineage>
</organism>